<comment type="caution">
    <text evidence="3">The sequence shown here is derived from an EMBL/GenBank/DDBJ whole genome shotgun (WGS) entry which is preliminary data.</text>
</comment>
<protein>
    <submittedName>
        <fullName evidence="3">Uncharacterized protein</fullName>
    </submittedName>
</protein>
<sequence length="507" mass="55940">MKSPDYLLLDPDELEEHHKYMLKTGLGKEEFLESEWNCMGIKLKNFLSFDGRPRVRSTTTPGQEAKETHSNALRIMRNSSGTKGKEPPPVVADLLASIRERRQKEKAKEADEAFFRPRKVERYDWSKYDPDASDDDVDVWKMKSVSVPDGASMASYEPCSSSENGSSTHEPSFPSDFGSSDISLGSSMLMSPEQPRLPTICARTVPPVRSNRFLDNPGPVGSDGLSRDLRRLAVRDRDPRPDREHTASDSLSVEPLRLVKATSKDSSSITPSPKSKGSTSGRSSSSVTSGKSQASTIRPGSSQRSEGHDSVITVIERPVTPKTAVSLSRTQSKRKARIATEPHAVQSGFEALRPAKDALFTHFIVIDLILIAVLLPVPSVPFTITEQVCDRESDPAPERQTSGLASYKYKIEFREGAPRGSSLESETLPLALQPPLALAHPHQQQLHYQTFQDIPAPSVDGPSDEEDEFSETSDWSMVVQVLFGLAAGMIVIWLMVQMVLFAIAWYA</sequence>
<evidence type="ECO:0000313" key="4">
    <source>
        <dbReference type="Proteomes" id="UP001433268"/>
    </source>
</evidence>
<evidence type="ECO:0000313" key="3">
    <source>
        <dbReference type="EMBL" id="KAK8066463.1"/>
    </source>
</evidence>
<proteinExistence type="predicted"/>
<keyword evidence="2" id="KW-0472">Membrane</keyword>
<feature type="region of interest" description="Disordered" evidence="1">
    <location>
        <begin position="147"/>
        <end position="313"/>
    </location>
</feature>
<keyword evidence="2" id="KW-1133">Transmembrane helix</keyword>
<keyword evidence="4" id="KW-1185">Reference proteome</keyword>
<name>A0ABR1V5I8_9PEZI</name>
<dbReference type="RefSeq" id="XP_066663216.1">
    <property type="nucleotide sequence ID" value="XM_066817524.1"/>
</dbReference>
<dbReference type="EMBL" id="JAQQWN010000009">
    <property type="protein sequence ID" value="KAK8066463.1"/>
    <property type="molecule type" value="Genomic_DNA"/>
</dbReference>
<keyword evidence="2" id="KW-0812">Transmembrane</keyword>
<feature type="compositionally biased region" description="Basic and acidic residues" evidence="1">
    <location>
        <begin position="225"/>
        <end position="247"/>
    </location>
</feature>
<feature type="compositionally biased region" description="Polar residues" evidence="1">
    <location>
        <begin position="158"/>
        <end position="170"/>
    </location>
</feature>
<gene>
    <name evidence="3" type="ORF">PG997_013210</name>
</gene>
<evidence type="ECO:0000256" key="2">
    <source>
        <dbReference type="SAM" id="Phobius"/>
    </source>
</evidence>
<organism evidence="3 4">
    <name type="scientific">Apiospora hydei</name>
    <dbReference type="NCBI Taxonomy" id="1337664"/>
    <lineage>
        <taxon>Eukaryota</taxon>
        <taxon>Fungi</taxon>
        <taxon>Dikarya</taxon>
        <taxon>Ascomycota</taxon>
        <taxon>Pezizomycotina</taxon>
        <taxon>Sordariomycetes</taxon>
        <taxon>Xylariomycetidae</taxon>
        <taxon>Amphisphaeriales</taxon>
        <taxon>Apiosporaceae</taxon>
        <taxon>Apiospora</taxon>
    </lineage>
</organism>
<dbReference type="GeneID" id="92050584"/>
<evidence type="ECO:0000256" key="1">
    <source>
        <dbReference type="SAM" id="MobiDB-lite"/>
    </source>
</evidence>
<reference evidence="3 4" key="1">
    <citation type="submission" date="2023-01" db="EMBL/GenBank/DDBJ databases">
        <title>Analysis of 21 Apiospora genomes using comparative genomics revels a genus with tremendous synthesis potential of carbohydrate active enzymes and secondary metabolites.</title>
        <authorList>
            <person name="Sorensen T."/>
        </authorList>
    </citation>
    <scope>NUCLEOTIDE SEQUENCE [LARGE SCALE GENOMIC DNA]</scope>
    <source>
        <strain evidence="3 4">CBS 114990</strain>
    </source>
</reference>
<feature type="transmembrane region" description="Helical" evidence="2">
    <location>
        <begin position="481"/>
        <end position="506"/>
    </location>
</feature>
<accession>A0ABR1V5I8</accession>
<feature type="compositionally biased region" description="Low complexity" evidence="1">
    <location>
        <begin position="264"/>
        <end position="296"/>
    </location>
</feature>
<dbReference type="Proteomes" id="UP001433268">
    <property type="component" value="Unassembled WGS sequence"/>
</dbReference>
<feature type="transmembrane region" description="Helical" evidence="2">
    <location>
        <begin position="359"/>
        <end position="377"/>
    </location>
</feature>
<feature type="compositionally biased region" description="Polar residues" evidence="1">
    <location>
        <begin position="177"/>
        <end position="189"/>
    </location>
</feature>